<evidence type="ECO:0000256" key="12">
    <source>
        <dbReference type="ARBA" id="ARBA00038388"/>
    </source>
</evidence>
<reference evidence="15 16" key="1">
    <citation type="journal article" date="2016" name="Nat. Commun.">
        <title>Thousands of microbial genomes shed light on interconnected biogeochemical processes in an aquifer system.</title>
        <authorList>
            <person name="Anantharaman K."/>
            <person name="Brown C.T."/>
            <person name="Hug L.A."/>
            <person name="Sharon I."/>
            <person name="Castelle C.J."/>
            <person name="Probst A.J."/>
            <person name="Thomas B.C."/>
            <person name="Singh A."/>
            <person name="Wilkins M.J."/>
            <person name="Karaoz U."/>
            <person name="Brodie E.L."/>
            <person name="Williams K.H."/>
            <person name="Hubbard S.S."/>
            <person name="Banfield J.F."/>
        </authorList>
    </citation>
    <scope>NUCLEOTIDE SEQUENCE [LARGE SCALE GENOMIC DNA]</scope>
</reference>
<proteinExistence type="inferred from homology"/>
<keyword evidence="6" id="KW-0547">Nucleotide-binding</keyword>
<dbReference type="InterPro" id="IPR017911">
    <property type="entry name" value="MacB-like_ATP-bd"/>
</dbReference>
<dbReference type="STRING" id="1802583.A2311_01075"/>
<dbReference type="EMBL" id="MEUF01000046">
    <property type="protein sequence ID" value="OGC34275.1"/>
    <property type="molecule type" value="Genomic_DNA"/>
</dbReference>
<keyword evidence="10" id="KW-0046">Antibiotic resistance</keyword>
<dbReference type="GO" id="GO:0046677">
    <property type="term" value="P:response to antibiotic"/>
    <property type="evidence" value="ECO:0007669"/>
    <property type="project" value="UniProtKB-KW"/>
</dbReference>
<dbReference type="AlphaFoldDB" id="A0A1F4TNI1"/>
<dbReference type="Pfam" id="PF02687">
    <property type="entry name" value="FtsX"/>
    <property type="match status" value="1"/>
</dbReference>
<dbReference type="FunFam" id="3.40.50.300:FF:000032">
    <property type="entry name" value="Export ABC transporter ATP-binding protein"/>
    <property type="match status" value="1"/>
</dbReference>
<evidence type="ECO:0000313" key="15">
    <source>
        <dbReference type="EMBL" id="OGC34275.1"/>
    </source>
</evidence>
<dbReference type="Pfam" id="PF12704">
    <property type="entry name" value="MacB_PCD"/>
    <property type="match status" value="1"/>
</dbReference>
<evidence type="ECO:0000256" key="13">
    <source>
        <dbReference type="SAM" id="Phobius"/>
    </source>
</evidence>
<evidence type="ECO:0000259" key="14">
    <source>
        <dbReference type="PROSITE" id="PS50893"/>
    </source>
</evidence>
<dbReference type="PANTHER" id="PTHR30572">
    <property type="entry name" value="MEMBRANE COMPONENT OF TRANSPORTER-RELATED"/>
    <property type="match status" value="1"/>
</dbReference>
<dbReference type="CDD" id="cd03255">
    <property type="entry name" value="ABC_MJ0796_LolCDE_FtsE"/>
    <property type="match status" value="1"/>
</dbReference>
<dbReference type="GO" id="GO:0005886">
    <property type="term" value="C:plasma membrane"/>
    <property type="evidence" value="ECO:0007669"/>
    <property type="project" value="UniProtKB-SubCell"/>
</dbReference>
<dbReference type="InterPro" id="IPR003593">
    <property type="entry name" value="AAA+_ATPase"/>
</dbReference>
<dbReference type="InterPro" id="IPR017871">
    <property type="entry name" value="ABC_transporter-like_CS"/>
</dbReference>
<keyword evidence="4" id="KW-0997">Cell inner membrane</keyword>
<dbReference type="Pfam" id="PF00005">
    <property type="entry name" value="ABC_tran"/>
    <property type="match status" value="1"/>
</dbReference>
<dbReference type="GO" id="GO:0005524">
    <property type="term" value="F:ATP binding"/>
    <property type="evidence" value="ECO:0007669"/>
    <property type="project" value="UniProtKB-KW"/>
</dbReference>
<dbReference type="InterPro" id="IPR003838">
    <property type="entry name" value="ABC3_permease_C"/>
</dbReference>
<comment type="subcellular location">
    <subcellularLocation>
        <location evidence="1">Cell inner membrane</location>
        <topology evidence="1">Multi-pass membrane protein</topology>
    </subcellularLocation>
</comment>
<evidence type="ECO:0000313" key="16">
    <source>
        <dbReference type="Proteomes" id="UP000178951"/>
    </source>
</evidence>
<protein>
    <recommendedName>
        <fullName evidence="14">ABC transporter domain-containing protein</fullName>
    </recommendedName>
</protein>
<dbReference type="InterPro" id="IPR003439">
    <property type="entry name" value="ABC_transporter-like_ATP-bd"/>
</dbReference>
<dbReference type="PROSITE" id="PS50893">
    <property type="entry name" value="ABC_TRANSPORTER_2"/>
    <property type="match status" value="1"/>
</dbReference>
<keyword evidence="3" id="KW-1003">Cell membrane</keyword>
<dbReference type="InterPro" id="IPR027417">
    <property type="entry name" value="P-loop_NTPase"/>
</dbReference>
<organism evidence="15 16">
    <name type="scientific">candidate division WOR-1 bacterium RIFOXYB2_FULL_48_7</name>
    <dbReference type="NCBI Taxonomy" id="1802583"/>
    <lineage>
        <taxon>Bacteria</taxon>
        <taxon>Bacillati</taxon>
        <taxon>Saganbacteria</taxon>
    </lineage>
</organism>
<evidence type="ECO:0000256" key="5">
    <source>
        <dbReference type="ARBA" id="ARBA00022692"/>
    </source>
</evidence>
<gene>
    <name evidence="15" type="ORF">A2311_01075</name>
</gene>
<comment type="similarity">
    <text evidence="12">Belongs to the ABC transporter superfamily. Macrolide exporter (TC 3.A.1.122) family.</text>
</comment>
<feature type="transmembrane region" description="Helical" evidence="13">
    <location>
        <begin position="616"/>
        <end position="636"/>
    </location>
</feature>
<keyword evidence="8 13" id="KW-1133">Transmembrane helix</keyword>
<name>A0A1F4TNI1_UNCSA</name>
<feature type="domain" description="ABC transporter" evidence="14">
    <location>
        <begin position="5"/>
        <end position="243"/>
    </location>
</feature>
<evidence type="ECO:0000256" key="6">
    <source>
        <dbReference type="ARBA" id="ARBA00022741"/>
    </source>
</evidence>
<evidence type="ECO:0000256" key="1">
    <source>
        <dbReference type="ARBA" id="ARBA00004429"/>
    </source>
</evidence>
<comment type="caution">
    <text evidence="15">The sequence shown here is derived from an EMBL/GenBank/DDBJ whole genome shotgun (WGS) entry which is preliminary data.</text>
</comment>
<dbReference type="GO" id="GO:0022857">
    <property type="term" value="F:transmembrane transporter activity"/>
    <property type="evidence" value="ECO:0007669"/>
    <property type="project" value="TreeGrafter"/>
</dbReference>
<keyword evidence="5 13" id="KW-0812">Transmembrane</keyword>
<dbReference type="GO" id="GO:0098796">
    <property type="term" value="C:membrane protein complex"/>
    <property type="evidence" value="ECO:0007669"/>
    <property type="project" value="UniProtKB-ARBA"/>
</dbReference>
<feature type="transmembrane region" description="Helical" evidence="13">
    <location>
        <begin position="575"/>
        <end position="604"/>
    </location>
</feature>
<comment type="similarity">
    <text evidence="11">Belongs to the ABC-4 integral membrane protein family.</text>
</comment>
<dbReference type="PROSITE" id="PS00211">
    <property type="entry name" value="ABC_TRANSPORTER_1"/>
    <property type="match status" value="1"/>
</dbReference>
<feature type="transmembrane region" description="Helical" evidence="13">
    <location>
        <begin position="272"/>
        <end position="292"/>
    </location>
</feature>
<evidence type="ECO:0000256" key="10">
    <source>
        <dbReference type="ARBA" id="ARBA00023251"/>
    </source>
</evidence>
<keyword evidence="9 13" id="KW-0472">Membrane</keyword>
<dbReference type="Gene3D" id="3.40.50.300">
    <property type="entry name" value="P-loop containing nucleotide triphosphate hydrolases"/>
    <property type="match status" value="1"/>
</dbReference>
<evidence type="ECO:0000256" key="4">
    <source>
        <dbReference type="ARBA" id="ARBA00022519"/>
    </source>
</evidence>
<evidence type="ECO:0000256" key="8">
    <source>
        <dbReference type="ARBA" id="ARBA00022989"/>
    </source>
</evidence>
<dbReference type="InterPro" id="IPR050250">
    <property type="entry name" value="Macrolide_Exporter_MacB"/>
</dbReference>
<dbReference type="SMART" id="SM00382">
    <property type="entry name" value="AAA"/>
    <property type="match status" value="1"/>
</dbReference>
<evidence type="ECO:0000256" key="9">
    <source>
        <dbReference type="ARBA" id="ARBA00023136"/>
    </source>
</evidence>
<dbReference type="Proteomes" id="UP000178951">
    <property type="component" value="Unassembled WGS sequence"/>
</dbReference>
<keyword evidence="7" id="KW-0067">ATP-binding</keyword>
<dbReference type="GO" id="GO:0016887">
    <property type="term" value="F:ATP hydrolysis activity"/>
    <property type="evidence" value="ECO:0007669"/>
    <property type="project" value="InterPro"/>
</dbReference>
<dbReference type="SUPFAM" id="SSF52540">
    <property type="entry name" value="P-loop containing nucleoside triphosphate hydrolases"/>
    <property type="match status" value="1"/>
</dbReference>
<accession>A0A1F4TNI1</accession>
<evidence type="ECO:0000256" key="2">
    <source>
        <dbReference type="ARBA" id="ARBA00022448"/>
    </source>
</evidence>
<dbReference type="PANTHER" id="PTHR30572:SF4">
    <property type="entry name" value="ABC TRANSPORTER PERMEASE YTRF"/>
    <property type="match status" value="1"/>
</dbReference>
<keyword evidence="2" id="KW-0813">Transport</keyword>
<evidence type="ECO:0000256" key="11">
    <source>
        <dbReference type="ARBA" id="ARBA00038076"/>
    </source>
</evidence>
<dbReference type="InterPro" id="IPR025857">
    <property type="entry name" value="MacB_PCD"/>
</dbReference>
<evidence type="ECO:0000256" key="3">
    <source>
        <dbReference type="ARBA" id="ARBA00022475"/>
    </source>
</evidence>
<sequence>MTPVIELNQVSKTYFIGQGLPVKALQSLSLTIEAGEFVAIMGASGSGKSTLLAILGLLDKADQGEYKLLGQNIIGLSDNDYAALRSNYLGFIFQSFNLLPRFNILENALLPFLYAEKDSHDKGRVIDVLKKIGLGDRLRHRSNELSGGQQQRVAIARALANNPKIVFADEPTGNLDSRSALEIINLLKELNRQGTTVIMVTHERELANHANRIITLKDGLVITDEVLNPSTKVTLPPLALINKRKNPLSLAGIINYAYEGFLSLSANKLRSFLSILGVLIGVAAVIAMLAIGSGAQKSVEETIASMGSNLLMVSNAFRARGISLGADSSVTRFTFEDLAVLQRIEGVKAVVPYVSGRAQIVFQDKNWNTTVYGSTPDYQAARNSQVTDGRFFTQQEITSRAKVAVIGKTVADELFGEADPLGQMIRINRINFTVIGVLPIKGSTGFRNSDDQIIVPITTAMYRVLGRDYINNFDVQASDASVLEDVQAAIPEIIGQAHRMSPQQLDGIEVRNMADIQKATTDVVNTFTYLLGSIAVVSLLVGGIGIMNIMLVLVMERTHEIGLRKSLGAENRDILIQFLVESILICILGGLIGICLGSGISWLISSLLGWNVIVSLRSILMAFTFSVLVGMIFGIWPAWRAAKLQPVEALRYE</sequence>
<feature type="transmembrane region" description="Helical" evidence="13">
    <location>
        <begin position="527"/>
        <end position="554"/>
    </location>
</feature>
<evidence type="ECO:0000256" key="7">
    <source>
        <dbReference type="ARBA" id="ARBA00022840"/>
    </source>
</evidence>